<protein>
    <submittedName>
        <fullName evidence="3">Uncharacterized protein</fullName>
    </submittedName>
</protein>
<evidence type="ECO:0000256" key="1">
    <source>
        <dbReference type="ARBA" id="ARBA00022737"/>
    </source>
</evidence>
<gene>
    <name evidence="3" type="ORF">POM88_000043</name>
</gene>
<dbReference type="AlphaFoldDB" id="A0AAD8JC85"/>
<organism evidence="3 4">
    <name type="scientific">Heracleum sosnowskyi</name>
    <dbReference type="NCBI Taxonomy" id="360622"/>
    <lineage>
        <taxon>Eukaryota</taxon>
        <taxon>Viridiplantae</taxon>
        <taxon>Streptophyta</taxon>
        <taxon>Embryophyta</taxon>
        <taxon>Tracheophyta</taxon>
        <taxon>Spermatophyta</taxon>
        <taxon>Magnoliopsida</taxon>
        <taxon>eudicotyledons</taxon>
        <taxon>Gunneridae</taxon>
        <taxon>Pentapetalae</taxon>
        <taxon>asterids</taxon>
        <taxon>campanulids</taxon>
        <taxon>Apiales</taxon>
        <taxon>Apiaceae</taxon>
        <taxon>Apioideae</taxon>
        <taxon>apioid superclade</taxon>
        <taxon>Tordylieae</taxon>
        <taxon>Tordyliinae</taxon>
        <taxon>Heracleum</taxon>
    </lineage>
</organism>
<dbReference type="InterPro" id="IPR039852">
    <property type="entry name" value="CAND1/CAND2"/>
</dbReference>
<proteinExistence type="predicted"/>
<accession>A0AAD8JC85</accession>
<keyword evidence="4" id="KW-1185">Reference proteome</keyword>
<dbReference type="Proteomes" id="UP001237642">
    <property type="component" value="Unassembled WGS sequence"/>
</dbReference>
<reference evidence="3" key="1">
    <citation type="submission" date="2023-02" db="EMBL/GenBank/DDBJ databases">
        <title>Genome of toxic invasive species Heracleum sosnowskyi carries increased number of genes despite the absence of recent whole-genome duplications.</title>
        <authorList>
            <person name="Schelkunov M."/>
            <person name="Shtratnikova V."/>
            <person name="Makarenko M."/>
            <person name="Klepikova A."/>
            <person name="Omelchenko D."/>
            <person name="Novikova G."/>
            <person name="Obukhova E."/>
            <person name="Bogdanov V."/>
            <person name="Penin A."/>
            <person name="Logacheva M."/>
        </authorList>
    </citation>
    <scope>NUCLEOTIDE SEQUENCE</scope>
    <source>
        <strain evidence="3">Hsosn_3</strain>
        <tissue evidence="3">Leaf</tissue>
    </source>
</reference>
<dbReference type="PANTHER" id="PTHR12696">
    <property type="entry name" value="TIP120"/>
    <property type="match status" value="1"/>
</dbReference>
<evidence type="ECO:0000313" key="3">
    <source>
        <dbReference type="EMBL" id="KAK1400438.1"/>
    </source>
</evidence>
<dbReference type="GO" id="GO:0010265">
    <property type="term" value="P:SCF complex assembly"/>
    <property type="evidence" value="ECO:0007669"/>
    <property type="project" value="InterPro"/>
</dbReference>
<keyword evidence="2" id="KW-0833">Ubl conjugation pathway</keyword>
<evidence type="ECO:0000256" key="2">
    <source>
        <dbReference type="ARBA" id="ARBA00022786"/>
    </source>
</evidence>
<evidence type="ECO:0000313" key="4">
    <source>
        <dbReference type="Proteomes" id="UP001237642"/>
    </source>
</evidence>
<dbReference type="EMBL" id="JAUIZM010000001">
    <property type="protein sequence ID" value="KAK1400438.1"/>
    <property type="molecule type" value="Genomic_DNA"/>
</dbReference>
<sequence length="123" mass="14504">MESFLLVCSRDVSSYCEEILHLTLKFLSYDPDFDDNMEEDTEDEIYQEEEDEHGVLYRWSDGGFIPTPCKNYLMHEDPYTKALKSFGALLPRNDQRNDKLAKAQQEYEEMCAESLSIYFKDKC</sequence>
<name>A0AAD8JC85_9APIA</name>
<reference evidence="3" key="2">
    <citation type="submission" date="2023-05" db="EMBL/GenBank/DDBJ databases">
        <authorList>
            <person name="Schelkunov M.I."/>
        </authorList>
    </citation>
    <scope>NUCLEOTIDE SEQUENCE</scope>
    <source>
        <strain evidence="3">Hsosn_3</strain>
        <tissue evidence="3">Leaf</tissue>
    </source>
</reference>
<keyword evidence="1" id="KW-0677">Repeat</keyword>
<comment type="caution">
    <text evidence="3">The sequence shown here is derived from an EMBL/GenBank/DDBJ whole genome shotgun (WGS) entry which is preliminary data.</text>
</comment>